<evidence type="ECO:0000259" key="1">
    <source>
        <dbReference type="PROSITE" id="PS50848"/>
    </source>
</evidence>
<reference evidence="3" key="1">
    <citation type="submission" date="2022-11" db="UniProtKB">
        <authorList>
            <consortium name="WormBaseParasite"/>
        </authorList>
    </citation>
    <scope>IDENTIFICATION</scope>
</reference>
<dbReference type="InterPro" id="IPR023393">
    <property type="entry name" value="START-like_dom_sf"/>
</dbReference>
<dbReference type="WBParaSite" id="sdigi.contig282.g7028.t1">
    <property type="protein sequence ID" value="sdigi.contig282.g7028.t1"/>
    <property type="gene ID" value="sdigi.contig282.g7028"/>
</dbReference>
<name>A0A915PNU8_9BILA</name>
<dbReference type="InterPro" id="IPR002913">
    <property type="entry name" value="START_lipid-bd_dom"/>
</dbReference>
<dbReference type="PANTHER" id="PTHR46121:SF3">
    <property type="entry name" value="STEROIDOGENIC ACUTE REGULATORY-LIKE PROTEIN 1"/>
    <property type="match status" value="1"/>
</dbReference>
<proteinExistence type="predicted"/>
<dbReference type="GO" id="GO:0008289">
    <property type="term" value="F:lipid binding"/>
    <property type="evidence" value="ECO:0007669"/>
    <property type="project" value="InterPro"/>
</dbReference>
<evidence type="ECO:0000313" key="2">
    <source>
        <dbReference type="Proteomes" id="UP000887581"/>
    </source>
</evidence>
<dbReference type="GO" id="GO:0099044">
    <property type="term" value="P:vesicle tethering to endoplasmic reticulum"/>
    <property type="evidence" value="ECO:0007669"/>
    <property type="project" value="TreeGrafter"/>
</dbReference>
<organism evidence="2 3">
    <name type="scientific">Setaria digitata</name>
    <dbReference type="NCBI Taxonomy" id="48799"/>
    <lineage>
        <taxon>Eukaryota</taxon>
        <taxon>Metazoa</taxon>
        <taxon>Ecdysozoa</taxon>
        <taxon>Nematoda</taxon>
        <taxon>Chromadorea</taxon>
        <taxon>Rhabditida</taxon>
        <taxon>Spirurina</taxon>
        <taxon>Spiruromorpha</taxon>
        <taxon>Filarioidea</taxon>
        <taxon>Setariidae</taxon>
        <taxon>Setaria</taxon>
    </lineage>
</organism>
<dbReference type="SUPFAM" id="SSF55961">
    <property type="entry name" value="Bet v1-like"/>
    <property type="match status" value="1"/>
</dbReference>
<dbReference type="Proteomes" id="UP000887581">
    <property type="component" value="Unplaced"/>
</dbReference>
<accession>A0A915PNU8</accession>
<dbReference type="PANTHER" id="PTHR46121">
    <property type="entry name" value="STEROIDOGENIC ACUTE REGULATORY PROTEIN-LIKE"/>
    <property type="match status" value="1"/>
</dbReference>
<dbReference type="InterPro" id="IPR051869">
    <property type="entry name" value="STARD3"/>
</dbReference>
<protein>
    <submittedName>
        <fullName evidence="3">START domain-containing protein</fullName>
    </submittedName>
</protein>
<dbReference type="GO" id="GO:0140284">
    <property type="term" value="C:endoplasmic reticulum-endosome membrane contact site"/>
    <property type="evidence" value="ECO:0007669"/>
    <property type="project" value="TreeGrafter"/>
</dbReference>
<dbReference type="GO" id="GO:0031902">
    <property type="term" value="C:late endosome membrane"/>
    <property type="evidence" value="ECO:0007669"/>
    <property type="project" value="TreeGrafter"/>
</dbReference>
<dbReference type="PROSITE" id="PS50848">
    <property type="entry name" value="START"/>
    <property type="match status" value="1"/>
</dbReference>
<dbReference type="Pfam" id="PF01852">
    <property type="entry name" value="START"/>
    <property type="match status" value="1"/>
</dbReference>
<dbReference type="AlphaFoldDB" id="A0A915PNU8"/>
<dbReference type="Gene3D" id="3.30.530.20">
    <property type="match status" value="1"/>
</dbReference>
<keyword evidence="2" id="KW-1185">Reference proteome</keyword>
<feature type="domain" description="START" evidence="1">
    <location>
        <begin position="1"/>
        <end position="109"/>
    </location>
</feature>
<dbReference type="GO" id="GO:0005789">
    <property type="term" value="C:endoplasmic reticulum membrane"/>
    <property type="evidence" value="ECO:0007669"/>
    <property type="project" value="TreeGrafter"/>
</dbReference>
<dbReference type="GO" id="GO:0005765">
    <property type="term" value="C:lysosomal membrane"/>
    <property type="evidence" value="ECO:0007669"/>
    <property type="project" value="TreeGrafter"/>
</dbReference>
<evidence type="ECO:0000313" key="3">
    <source>
        <dbReference type="WBParaSite" id="sdigi.contig282.g7028.t1"/>
    </source>
</evidence>
<sequence>MNDIATIKGREFLVCRTFRRTDHEIMEAARSFDLPDFKPNPHKIRGNLVLGGGRFRTHPKDSGKTIVDYVMCIDFKSTDIPAVIIDSTLSSLIMQDAESTRRQIAKLKHATI</sequence>